<dbReference type="PANTHER" id="PTHR46577:SF1">
    <property type="entry name" value="HTH-TYPE TRANSCRIPTIONAL REGULATORY PROTEIN GABR"/>
    <property type="match status" value="1"/>
</dbReference>
<organism evidence="8 9">
    <name type="scientific">Rothia endophytica</name>
    <dbReference type="NCBI Taxonomy" id="1324766"/>
    <lineage>
        <taxon>Bacteria</taxon>
        <taxon>Bacillati</taxon>
        <taxon>Actinomycetota</taxon>
        <taxon>Actinomycetes</taxon>
        <taxon>Micrococcales</taxon>
        <taxon>Micrococcaceae</taxon>
        <taxon>Rothia</taxon>
    </lineage>
</organism>
<keyword evidence="5" id="KW-0804">Transcription</keyword>
<dbReference type="InterPro" id="IPR004839">
    <property type="entry name" value="Aminotransferase_I/II_large"/>
</dbReference>
<dbReference type="InterPro" id="IPR051446">
    <property type="entry name" value="HTH_trans_reg/aminotransferase"/>
</dbReference>
<evidence type="ECO:0000313" key="8">
    <source>
        <dbReference type="EMBL" id="GAA4786754.1"/>
    </source>
</evidence>
<evidence type="ECO:0000313" key="9">
    <source>
        <dbReference type="Proteomes" id="UP001500187"/>
    </source>
</evidence>
<dbReference type="PRINTS" id="PR00035">
    <property type="entry name" value="HTHGNTR"/>
</dbReference>
<proteinExistence type="inferred from homology"/>
<name>A0ABP9AWP9_9MICC</name>
<dbReference type="Pfam" id="PF00392">
    <property type="entry name" value="GntR"/>
    <property type="match status" value="1"/>
</dbReference>
<dbReference type="CDD" id="cd07377">
    <property type="entry name" value="WHTH_GntR"/>
    <property type="match status" value="1"/>
</dbReference>
<evidence type="ECO:0000256" key="4">
    <source>
        <dbReference type="ARBA" id="ARBA00023125"/>
    </source>
</evidence>
<evidence type="ECO:0000259" key="7">
    <source>
        <dbReference type="PROSITE" id="PS50949"/>
    </source>
</evidence>
<keyword evidence="9" id="KW-1185">Reference proteome</keyword>
<protein>
    <submittedName>
        <fullName evidence="8">Pyridoxine biosynthesis transcriptional regulator PdxR</fullName>
    </submittedName>
</protein>
<evidence type="ECO:0000256" key="2">
    <source>
        <dbReference type="ARBA" id="ARBA00022898"/>
    </source>
</evidence>
<evidence type="ECO:0000256" key="3">
    <source>
        <dbReference type="ARBA" id="ARBA00023015"/>
    </source>
</evidence>
<dbReference type="InterPro" id="IPR000524">
    <property type="entry name" value="Tscrpt_reg_HTH_GntR"/>
</dbReference>
<comment type="similarity">
    <text evidence="1">In the C-terminal section; belongs to the class-I pyridoxal-phosphate-dependent aminotransferase family.</text>
</comment>
<dbReference type="Proteomes" id="UP001500187">
    <property type="component" value="Unassembled WGS sequence"/>
</dbReference>
<dbReference type="Gene3D" id="1.10.10.10">
    <property type="entry name" value="Winged helix-like DNA-binding domain superfamily/Winged helix DNA-binding domain"/>
    <property type="match status" value="1"/>
</dbReference>
<dbReference type="PROSITE" id="PS50949">
    <property type="entry name" value="HTH_GNTR"/>
    <property type="match status" value="1"/>
</dbReference>
<dbReference type="EMBL" id="BAABKP010000001">
    <property type="protein sequence ID" value="GAA4786754.1"/>
    <property type="molecule type" value="Genomic_DNA"/>
</dbReference>
<dbReference type="InterPro" id="IPR015424">
    <property type="entry name" value="PyrdxlP-dep_Trfase"/>
</dbReference>
<comment type="caution">
    <text evidence="8">The sequence shown here is derived from an EMBL/GenBank/DDBJ whole genome shotgun (WGS) entry which is preliminary data.</text>
</comment>
<keyword evidence="3" id="KW-0805">Transcription regulation</keyword>
<dbReference type="SUPFAM" id="SSF46785">
    <property type="entry name" value="Winged helix' DNA-binding domain"/>
    <property type="match status" value="1"/>
</dbReference>
<keyword evidence="2" id="KW-0663">Pyridoxal phosphate</keyword>
<dbReference type="InterPro" id="IPR036390">
    <property type="entry name" value="WH_DNA-bd_sf"/>
</dbReference>
<gene>
    <name evidence="8" type="primary">pdxR</name>
    <name evidence="8" type="ORF">GCM10023352_00310</name>
</gene>
<feature type="region of interest" description="Disordered" evidence="6">
    <location>
        <begin position="92"/>
        <end position="112"/>
    </location>
</feature>
<dbReference type="SMART" id="SM00345">
    <property type="entry name" value="HTH_GNTR"/>
    <property type="match status" value="1"/>
</dbReference>
<dbReference type="CDD" id="cd00609">
    <property type="entry name" value="AAT_like"/>
    <property type="match status" value="1"/>
</dbReference>
<dbReference type="RefSeq" id="WP_345443169.1">
    <property type="nucleotide sequence ID" value="NZ_BAABKP010000001.1"/>
</dbReference>
<evidence type="ECO:0000256" key="5">
    <source>
        <dbReference type="ARBA" id="ARBA00023163"/>
    </source>
</evidence>
<dbReference type="PANTHER" id="PTHR46577">
    <property type="entry name" value="HTH-TYPE TRANSCRIPTIONAL REGULATORY PROTEIN GABR"/>
    <property type="match status" value="1"/>
</dbReference>
<dbReference type="SUPFAM" id="SSF53383">
    <property type="entry name" value="PLP-dependent transferases"/>
    <property type="match status" value="1"/>
</dbReference>
<dbReference type="InterPro" id="IPR036388">
    <property type="entry name" value="WH-like_DNA-bd_sf"/>
</dbReference>
<evidence type="ECO:0000256" key="1">
    <source>
        <dbReference type="ARBA" id="ARBA00005384"/>
    </source>
</evidence>
<sequence>MPTSRGQELPLIVQKGAGASLPAQIVEQIRPLIETGVLKAGDLLPSSRDLARQLGVSRGTVVFAYEQLIGEGYLQAGHGGTRVDAHLRHRRLSPHNSGQRNSVLDPESGKNASVATAVTAGMPASAPGQSAVTPEEHPAPLRHGVISLLPGAPDTTLLATTEWRAAWRRAAANPADGYPAAGSTQLRTHITEHLRLTRSVLRSPDDVLVTAGAREGFRLLLTLLRRRVRNRPLRIAVENPGYPSLHRIPQAFGHTVIPIPVDEQGLDPQYLPTGAQLPDIVLVAPSHQYPLGASMPAARRLELLEWARTHQVLIVEDDYDSELRYTGDPLPALAAMDRPAHHTHPAGGGDRVITLGSFAKVLTPGLNLGFLVMPRHLRDDLLHLRADLGNPVPALVQDAAADLLAAGGVRRHIARMRKVYRARRALVVEQLGDLPGADILPMDGGLHAVLQLHSTADGEADLVERAEGAGVLVAPLGSYWSAPAGVEVSEVSESKGDELTTAPLPLKGVVIGFGGMNDRKLAEGLQRLRRVL</sequence>
<feature type="domain" description="HTH gntR-type" evidence="7">
    <location>
        <begin position="19"/>
        <end position="86"/>
    </location>
</feature>
<reference evidence="9" key="1">
    <citation type="journal article" date="2019" name="Int. J. Syst. Evol. Microbiol.">
        <title>The Global Catalogue of Microorganisms (GCM) 10K type strain sequencing project: providing services to taxonomists for standard genome sequencing and annotation.</title>
        <authorList>
            <consortium name="The Broad Institute Genomics Platform"/>
            <consortium name="The Broad Institute Genome Sequencing Center for Infectious Disease"/>
            <person name="Wu L."/>
            <person name="Ma J."/>
        </authorList>
    </citation>
    <scope>NUCLEOTIDE SEQUENCE [LARGE SCALE GENOMIC DNA]</scope>
    <source>
        <strain evidence="9">JCM 18541</strain>
    </source>
</reference>
<dbReference type="Pfam" id="PF00155">
    <property type="entry name" value="Aminotran_1_2"/>
    <property type="match status" value="1"/>
</dbReference>
<dbReference type="Gene3D" id="3.40.640.10">
    <property type="entry name" value="Type I PLP-dependent aspartate aminotransferase-like (Major domain)"/>
    <property type="match status" value="1"/>
</dbReference>
<accession>A0ABP9AWP9</accession>
<keyword evidence="4" id="KW-0238">DNA-binding</keyword>
<dbReference type="InterPro" id="IPR015421">
    <property type="entry name" value="PyrdxlP-dep_Trfase_major"/>
</dbReference>
<evidence type="ECO:0000256" key="6">
    <source>
        <dbReference type="SAM" id="MobiDB-lite"/>
    </source>
</evidence>